<dbReference type="Proteomes" id="UP001055811">
    <property type="component" value="Linkage Group LG06"/>
</dbReference>
<gene>
    <name evidence="1" type="ORF">L2E82_34948</name>
</gene>
<proteinExistence type="predicted"/>
<organism evidence="1 2">
    <name type="scientific">Cichorium intybus</name>
    <name type="common">Chicory</name>
    <dbReference type="NCBI Taxonomy" id="13427"/>
    <lineage>
        <taxon>Eukaryota</taxon>
        <taxon>Viridiplantae</taxon>
        <taxon>Streptophyta</taxon>
        <taxon>Embryophyta</taxon>
        <taxon>Tracheophyta</taxon>
        <taxon>Spermatophyta</taxon>
        <taxon>Magnoliopsida</taxon>
        <taxon>eudicotyledons</taxon>
        <taxon>Gunneridae</taxon>
        <taxon>Pentapetalae</taxon>
        <taxon>asterids</taxon>
        <taxon>campanulids</taxon>
        <taxon>Asterales</taxon>
        <taxon>Asteraceae</taxon>
        <taxon>Cichorioideae</taxon>
        <taxon>Cichorieae</taxon>
        <taxon>Cichoriinae</taxon>
        <taxon>Cichorium</taxon>
    </lineage>
</organism>
<name>A0ACB9BN28_CICIN</name>
<comment type="caution">
    <text evidence="1">The sequence shown here is derived from an EMBL/GenBank/DDBJ whole genome shotgun (WGS) entry which is preliminary data.</text>
</comment>
<keyword evidence="2" id="KW-1185">Reference proteome</keyword>
<reference evidence="1 2" key="2">
    <citation type="journal article" date="2022" name="Mol. Ecol. Resour.">
        <title>The genomes of chicory, endive, great burdock and yacon provide insights into Asteraceae paleo-polyploidization history and plant inulin production.</title>
        <authorList>
            <person name="Fan W."/>
            <person name="Wang S."/>
            <person name="Wang H."/>
            <person name="Wang A."/>
            <person name="Jiang F."/>
            <person name="Liu H."/>
            <person name="Zhao H."/>
            <person name="Xu D."/>
            <person name="Zhang Y."/>
        </authorList>
    </citation>
    <scope>NUCLEOTIDE SEQUENCE [LARGE SCALE GENOMIC DNA]</scope>
    <source>
        <strain evidence="2">cv. Punajuju</strain>
        <tissue evidence="1">Leaves</tissue>
    </source>
</reference>
<evidence type="ECO:0000313" key="2">
    <source>
        <dbReference type="Proteomes" id="UP001055811"/>
    </source>
</evidence>
<protein>
    <submittedName>
        <fullName evidence="1">Uncharacterized protein</fullName>
    </submittedName>
</protein>
<evidence type="ECO:0000313" key="1">
    <source>
        <dbReference type="EMBL" id="KAI3723405.1"/>
    </source>
</evidence>
<sequence length="537" mass="60864">MNETHQAMINASSSGTFMWQEPEDAWRFLEQLSLGSKVHGYGQFHNTPRPFRNNQQREVRQPPVRQQHVQLAPPAGTTNIGMQEIFGMLVKLKEVEDANSQAILKLGELIIKLEKDKEQEKVQPPKVQVNEVIKLRSGKKVDNKVAAPPAEEDSDVEIIFDEKEELENEKKKEKEEQAQKKKSASTWEKGETSGTTPFPAALEKPERRPYGKKGPQAEDMWDLFSQMKVNIPLVKLIKEVPTNAKFLKDMCIHKKHILSHLPKMISFPENLSSLIVDALPPKMKDPGVPLISVDLGDVHIKKALLDLGASVNILPGQLFDKYGYGTLRPTNVILQLADKSTKIPRGMLSDVIIKVRDFYYPADFLVLDTRQPANGEQPTIILGRPFLATTNANIDCRTGEMGISFGHRQTKINIFNAKESTMEDEECYQVDIIDELVQQYTPEVLQQEVMDIQEEREAEQEKQEEAAGKDKGMKHEECAHIEKLPTEIAKTTVFTGTTNFRVETVTSSFKVRFLRRKRNYACDLSNELDNGTREGFA</sequence>
<reference evidence="2" key="1">
    <citation type="journal article" date="2022" name="Mol. Ecol. Resour.">
        <title>The genomes of chicory, endive, great burdock and yacon provide insights into Asteraceae palaeo-polyploidization history and plant inulin production.</title>
        <authorList>
            <person name="Fan W."/>
            <person name="Wang S."/>
            <person name="Wang H."/>
            <person name="Wang A."/>
            <person name="Jiang F."/>
            <person name="Liu H."/>
            <person name="Zhao H."/>
            <person name="Xu D."/>
            <person name="Zhang Y."/>
        </authorList>
    </citation>
    <scope>NUCLEOTIDE SEQUENCE [LARGE SCALE GENOMIC DNA]</scope>
    <source>
        <strain evidence="2">cv. Punajuju</strain>
    </source>
</reference>
<dbReference type="EMBL" id="CM042014">
    <property type="protein sequence ID" value="KAI3723405.1"/>
    <property type="molecule type" value="Genomic_DNA"/>
</dbReference>
<accession>A0ACB9BN28</accession>